<dbReference type="VEuPathDB" id="TriTrypDB:BSAL_80890"/>
<proteinExistence type="predicted"/>
<protein>
    <submittedName>
        <fullName evidence="2">Transmembrane protein, putative</fullName>
    </submittedName>
</protein>
<feature type="non-terminal residue" evidence="2">
    <location>
        <position position="96"/>
    </location>
</feature>
<organism evidence="2 3">
    <name type="scientific">Bodo saltans</name>
    <name type="common">Flagellated protozoan</name>
    <dbReference type="NCBI Taxonomy" id="75058"/>
    <lineage>
        <taxon>Eukaryota</taxon>
        <taxon>Discoba</taxon>
        <taxon>Euglenozoa</taxon>
        <taxon>Kinetoplastea</taxon>
        <taxon>Metakinetoplastina</taxon>
        <taxon>Eubodonida</taxon>
        <taxon>Bodonidae</taxon>
        <taxon>Bodo</taxon>
    </lineage>
</organism>
<gene>
    <name evidence="2" type="ORF">BSAL_80890</name>
</gene>
<evidence type="ECO:0000256" key="1">
    <source>
        <dbReference type="SAM" id="Phobius"/>
    </source>
</evidence>
<feature type="transmembrane region" description="Helical" evidence="1">
    <location>
        <begin position="44"/>
        <end position="64"/>
    </location>
</feature>
<dbReference type="AlphaFoldDB" id="A0A0S4J1Q0"/>
<accession>A0A0S4J1Q0</accession>
<dbReference type="Proteomes" id="UP000051952">
    <property type="component" value="Unassembled WGS sequence"/>
</dbReference>
<evidence type="ECO:0000313" key="3">
    <source>
        <dbReference type="Proteomes" id="UP000051952"/>
    </source>
</evidence>
<feature type="transmembrane region" description="Helical" evidence="1">
    <location>
        <begin position="20"/>
        <end position="38"/>
    </location>
</feature>
<keyword evidence="3" id="KW-1185">Reference proteome</keyword>
<evidence type="ECO:0000313" key="2">
    <source>
        <dbReference type="EMBL" id="CUG54228.1"/>
    </source>
</evidence>
<keyword evidence="1 2" id="KW-0812">Transmembrane</keyword>
<reference evidence="3" key="1">
    <citation type="submission" date="2015-09" db="EMBL/GenBank/DDBJ databases">
        <authorList>
            <consortium name="Pathogen Informatics"/>
        </authorList>
    </citation>
    <scope>NUCLEOTIDE SEQUENCE [LARGE SCALE GENOMIC DNA]</scope>
    <source>
        <strain evidence="3">Lake Konstanz</strain>
    </source>
</reference>
<sequence length="96" mass="11369">MFIENIQIASLPPQSKWRVLYVPFARLFFFFLCVFFFVSVCECVFLVVQEMPLIVLLTVTPYLFTRVNSVSRKQQKSFNTVQHLSFLCKYLTDEAR</sequence>
<dbReference type="EMBL" id="CYKH01000866">
    <property type="protein sequence ID" value="CUG54228.1"/>
    <property type="molecule type" value="Genomic_DNA"/>
</dbReference>
<keyword evidence="1" id="KW-0472">Membrane</keyword>
<name>A0A0S4J1Q0_BODSA</name>
<keyword evidence="1" id="KW-1133">Transmembrane helix</keyword>